<dbReference type="SMART" id="SM00342">
    <property type="entry name" value="HTH_ARAC"/>
    <property type="match status" value="1"/>
</dbReference>
<comment type="caution">
    <text evidence="5">The sequence shown here is derived from an EMBL/GenBank/DDBJ whole genome shotgun (WGS) entry which is preliminary data.</text>
</comment>
<dbReference type="SUPFAM" id="SSF55136">
    <property type="entry name" value="Probable bacterial effector-binding domain"/>
    <property type="match status" value="1"/>
</dbReference>
<proteinExistence type="predicted"/>
<protein>
    <submittedName>
        <fullName evidence="5">AraC family transcriptional regulator</fullName>
    </submittedName>
</protein>
<dbReference type="PANTHER" id="PTHR40055">
    <property type="entry name" value="TRANSCRIPTIONAL REGULATOR YGIV-RELATED"/>
    <property type="match status" value="1"/>
</dbReference>
<keyword evidence="3" id="KW-0804">Transcription</keyword>
<dbReference type="InterPro" id="IPR018062">
    <property type="entry name" value="HTH_AraC-typ_CS"/>
</dbReference>
<gene>
    <name evidence="5" type="ORF">HA51_06380</name>
</gene>
<reference evidence="5 6" key="1">
    <citation type="journal article" date="2017" name="Antonie Van Leeuwenhoek">
        <title>Phylogenomic resolution of the bacterial genus Pantoea and its relationship with Erwinia and Tatumella.</title>
        <authorList>
            <person name="Palmer M."/>
            <person name="Steenkamp E.T."/>
            <person name="Coetzee M.P."/>
            <person name="Chan W.Y."/>
            <person name="van Zyl E."/>
            <person name="De Maayer P."/>
            <person name="Coutinho T.A."/>
            <person name="Blom J."/>
            <person name="Smits T.H."/>
            <person name="Duffy B."/>
            <person name="Venter S.N."/>
        </authorList>
    </citation>
    <scope>NUCLEOTIDE SEQUENCE [LARGE SCALE GENOMIC DNA]</scope>
    <source>
        <strain evidence="5 6">LMG 26275</strain>
    </source>
</reference>
<dbReference type="PROSITE" id="PS00041">
    <property type="entry name" value="HTH_ARAC_FAMILY_1"/>
    <property type="match status" value="1"/>
</dbReference>
<dbReference type="InterPro" id="IPR050908">
    <property type="entry name" value="SmbC-like"/>
</dbReference>
<dbReference type="PROSITE" id="PS01124">
    <property type="entry name" value="HTH_ARAC_FAMILY_2"/>
    <property type="match status" value="1"/>
</dbReference>
<dbReference type="SMART" id="SM00871">
    <property type="entry name" value="AraC_E_bind"/>
    <property type="match status" value="1"/>
</dbReference>
<organism evidence="5 6">
    <name type="scientific">Pantoea rwandensis</name>
    <dbReference type="NCBI Taxonomy" id="1076550"/>
    <lineage>
        <taxon>Bacteria</taxon>
        <taxon>Pseudomonadati</taxon>
        <taxon>Pseudomonadota</taxon>
        <taxon>Gammaproteobacteria</taxon>
        <taxon>Enterobacterales</taxon>
        <taxon>Erwiniaceae</taxon>
        <taxon>Pantoea</taxon>
    </lineage>
</organism>
<dbReference type="PANTHER" id="PTHR40055:SF1">
    <property type="entry name" value="TRANSCRIPTIONAL REGULATOR YGIV-RELATED"/>
    <property type="match status" value="1"/>
</dbReference>
<dbReference type="RefSeq" id="WP_084933397.1">
    <property type="nucleotide sequence ID" value="NZ_MLFR01000004.1"/>
</dbReference>
<dbReference type="GO" id="GO:0003700">
    <property type="term" value="F:DNA-binding transcription factor activity"/>
    <property type="evidence" value="ECO:0007669"/>
    <property type="project" value="InterPro"/>
</dbReference>
<dbReference type="InterPro" id="IPR018060">
    <property type="entry name" value="HTH_AraC"/>
</dbReference>
<dbReference type="SUPFAM" id="SSF46689">
    <property type="entry name" value="Homeodomain-like"/>
    <property type="match status" value="2"/>
</dbReference>
<dbReference type="Proteomes" id="UP000193558">
    <property type="component" value="Unassembled WGS sequence"/>
</dbReference>
<dbReference type="AlphaFoldDB" id="A0A1X1D141"/>
<dbReference type="InterPro" id="IPR029442">
    <property type="entry name" value="GyrI-like"/>
</dbReference>
<dbReference type="Gene3D" id="1.10.10.60">
    <property type="entry name" value="Homeodomain-like"/>
    <property type="match status" value="2"/>
</dbReference>
<evidence type="ECO:0000256" key="1">
    <source>
        <dbReference type="ARBA" id="ARBA00023015"/>
    </source>
</evidence>
<dbReference type="Pfam" id="PF12833">
    <property type="entry name" value="HTH_18"/>
    <property type="match status" value="1"/>
</dbReference>
<keyword evidence="2" id="KW-0238">DNA-binding</keyword>
<dbReference type="EMBL" id="MLFR01000004">
    <property type="protein sequence ID" value="ORM70405.1"/>
    <property type="molecule type" value="Genomic_DNA"/>
</dbReference>
<evidence type="ECO:0000256" key="2">
    <source>
        <dbReference type="ARBA" id="ARBA00023125"/>
    </source>
</evidence>
<dbReference type="Pfam" id="PF06445">
    <property type="entry name" value="GyrI-like"/>
    <property type="match status" value="1"/>
</dbReference>
<dbReference type="InterPro" id="IPR020449">
    <property type="entry name" value="Tscrpt_reg_AraC-type_HTH"/>
</dbReference>
<keyword evidence="1" id="KW-0805">Transcription regulation</keyword>
<dbReference type="InterPro" id="IPR009057">
    <property type="entry name" value="Homeodomain-like_sf"/>
</dbReference>
<dbReference type="InterPro" id="IPR010499">
    <property type="entry name" value="AraC_E-bd"/>
</dbReference>
<accession>A0A1X1D141</accession>
<dbReference type="GO" id="GO:0043565">
    <property type="term" value="F:sequence-specific DNA binding"/>
    <property type="evidence" value="ECO:0007669"/>
    <property type="project" value="InterPro"/>
</dbReference>
<evidence type="ECO:0000259" key="4">
    <source>
        <dbReference type="PROSITE" id="PS01124"/>
    </source>
</evidence>
<dbReference type="Gene3D" id="3.20.80.10">
    <property type="entry name" value="Regulatory factor, effector binding domain"/>
    <property type="match status" value="1"/>
</dbReference>
<dbReference type="OrthoDB" id="282744at2"/>
<dbReference type="PRINTS" id="PR00032">
    <property type="entry name" value="HTHARAC"/>
</dbReference>
<evidence type="ECO:0000313" key="5">
    <source>
        <dbReference type="EMBL" id="ORM70405.1"/>
    </source>
</evidence>
<evidence type="ECO:0000313" key="6">
    <source>
        <dbReference type="Proteomes" id="UP000193558"/>
    </source>
</evidence>
<feature type="domain" description="HTH araC/xylS-type" evidence="4">
    <location>
        <begin position="19"/>
        <end position="118"/>
    </location>
</feature>
<evidence type="ECO:0000256" key="3">
    <source>
        <dbReference type="ARBA" id="ARBA00023163"/>
    </source>
</evidence>
<name>A0A1X1D141_9GAMM</name>
<sequence length="294" mass="34089">MPIDKHSTFNTHSYQHRFIKVFNYIDQHLDEPLLLEQLSEVAHFSPYHFHRQFSAFCGVPPGRYIQLMRLKRASYRLAFNPHEKVIDIALDAGFQHAESFSRAFKQLFKLTPSEFRHQPVWIDWHQRMIQPQHKWREDMSVEIHDFPTTSVAMLVHRGEPHRINETAAQFIAWRKASGYSPVRSSQTFGVAPHDPTMPPPDGFEFHLCGSVTEPIPEDNAFGIINSAIAGGRCAVLRHQGSHDALTALAQSLYRDWLPTSGEELRDFPLFFHYHNFVHEVAEHELVTDIFLPMK</sequence>
<dbReference type="InterPro" id="IPR011256">
    <property type="entry name" value="Reg_factor_effector_dom_sf"/>
</dbReference>